<dbReference type="GO" id="GO:0000271">
    <property type="term" value="P:polysaccharide biosynthetic process"/>
    <property type="evidence" value="ECO:0007669"/>
    <property type="project" value="InterPro"/>
</dbReference>
<protein>
    <submittedName>
        <fullName evidence="8">GtrA family protein</fullName>
    </submittedName>
</protein>
<evidence type="ECO:0000313" key="9">
    <source>
        <dbReference type="Proteomes" id="UP000323426"/>
    </source>
</evidence>
<dbReference type="RefSeq" id="WP_150088894.1">
    <property type="nucleotide sequence ID" value="NZ_VWSF01000009.1"/>
</dbReference>
<evidence type="ECO:0000256" key="1">
    <source>
        <dbReference type="ARBA" id="ARBA00004141"/>
    </source>
</evidence>
<evidence type="ECO:0000256" key="3">
    <source>
        <dbReference type="ARBA" id="ARBA00022692"/>
    </source>
</evidence>
<evidence type="ECO:0000259" key="7">
    <source>
        <dbReference type="Pfam" id="PF04138"/>
    </source>
</evidence>
<feature type="transmembrane region" description="Helical" evidence="6">
    <location>
        <begin position="115"/>
        <end position="134"/>
    </location>
</feature>
<evidence type="ECO:0000313" key="8">
    <source>
        <dbReference type="EMBL" id="KAA5545011.1"/>
    </source>
</evidence>
<sequence>MKNTYSALSKQKEVVQIVRFLIVGVVSAIFDLLLFVLLNDYYKVNYLLAGFISTLFAILLNYYISKKWVFSSGKYSSRVEFIAFMVFSGIGVVLNSILIWLFVEHLLLEPTLSKGLAIGIVAVFNFITKKMFVFKG</sequence>
<feature type="domain" description="GtrA/DPMS transmembrane" evidence="7">
    <location>
        <begin position="19"/>
        <end position="134"/>
    </location>
</feature>
<evidence type="ECO:0000256" key="2">
    <source>
        <dbReference type="ARBA" id="ARBA00009399"/>
    </source>
</evidence>
<comment type="subcellular location">
    <subcellularLocation>
        <location evidence="1">Membrane</location>
        <topology evidence="1">Multi-pass membrane protein</topology>
    </subcellularLocation>
</comment>
<dbReference type="AlphaFoldDB" id="A0A5M6DBT9"/>
<dbReference type="EMBL" id="VWSF01000009">
    <property type="protein sequence ID" value="KAA5545011.1"/>
    <property type="molecule type" value="Genomic_DNA"/>
</dbReference>
<feature type="transmembrane region" description="Helical" evidence="6">
    <location>
        <begin position="20"/>
        <end position="38"/>
    </location>
</feature>
<evidence type="ECO:0000256" key="4">
    <source>
        <dbReference type="ARBA" id="ARBA00022989"/>
    </source>
</evidence>
<reference evidence="8 9" key="1">
    <citation type="submission" date="2019-09" db="EMBL/GenBank/DDBJ databases">
        <title>Genome sequence and assembly of Adhaeribacter sp.</title>
        <authorList>
            <person name="Chhetri G."/>
        </authorList>
    </citation>
    <scope>NUCLEOTIDE SEQUENCE [LARGE SCALE GENOMIC DNA]</scope>
    <source>
        <strain evidence="8 9">DK36</strain>
    </source>
</reference>
<keyword evidence="9" id="KW-1185">Reference proteome</keyword>
<dbReference type="InterPro" id="IPR007267">
    <property type="entry name" value="GtrA_DPMS_TM"/>
</dbReference>
<keyword evidence="5 6" id="KW-0472">Membrane</keyword>
<feature type="transmembrane region" description="Helical" evidence="6">
    <location>
        <begin position="44"/>
        <end position="64"/>
    </location>
</feature>
<dbReference type="GO" id="GO:0005886">
    <property type="term" value="C:plasma membrane"/>
    <property type="evidence" value="ECO:0007669"/>
    <property type="project" value="TreeGrafter"/>
</dbReference>
<keyword evidence="3 6" id="KW-0812">Transmembrane</keyword>
<accession>A0A5M6DBT9</accession>
<evidence type="ECO:0000256" key="6">
    <source>
        <dbReference type="SAM" id="Phobius"/>
    </source>
</evidence>
<dbReference type="PANTHER" id="PTHR38459:SF1">
    <property type="entry name" value="PROPHAGE BACTOPRENOL-LINKED GLUCOSE TRANSLOCASE HOMOLOG"/>
    <property type="match status" value="1"/>
</dbReference>
<proteinExistence type="inferred from homology"/>
<evidence type="ECO:0000256" key="5">
    <source>
        <dbReference type="ARBA" id="ARBA00023136"/>
    </source>
</evidence>
<comment type="caution">
    <text evidence="8">The sequence shown here is derived from an EMBL/GenBank/DDBJ whole genome shotgun (WGS) entry which is preliminary data.</text>
</comment>
<dbReference type="Pfam" id="PF04138">
    <property type="entry name" value="GtrA_DPMS_TM"/>
    <property type="match status" value="1"/>
</dbReference>
<gene>
    <name evidence="8" type="ORF">F0145_13225</name>
</gene>
<dbReference type="InterPro" id="IPR051401">
    <property type="entry name" value="GtrA_CellWall_Glycosyl"/>
</dbReference>
<organism evidence="8 9">
    <name type="scientific">Adhaeribacter rhizoryzae</name>
    <dbReference type="NCBI Taxonomy" id="2607907"/>
    <lineage>
        <taxon>Bacteria</taxon>
        <taxon>Pseudomonadati</taxon>
        <taxon>Bacteroidota</taxon>
        <taxon>Cytophagia</taxon>
        <taxon>Cytophagales</taxon>
        <taxon>Hymenobacteraceae</taxon>
        <taxon>Adhaeribacter</taxon>
    </lineage>
</organism>
<dbReference type="Proteomes" id="UP000323426">
    <property type="component" value="Unassembled WGS sequence"/>
</dbReference>
<comment type="similarity">
    <text evidence="2">Belongs to the GtrA family.</text>
</comment>
<name>A0A5M6DBT9_9BACT</name>
<keyword evidence="4 6" id="KW-1133">Transmembrane helix</keyword>
<dbReference type="PANTHER" id="PTHR38459">
    <property type="entry name" value="PROPHAGE BACTOPRENOL-LINKED GLUCOSE TRANSLOCASE HOMOLOG"/>
    <property type="match status" value="1"/>
</dbReference>
<feature type="transmembrane region" description="Helical" evidence="6">
    <location>
        <begin position="84"/>
        <end position="103"/>
    </location>
</feature>